<proteinExistence type="predicted"/>
<dbReference type="RefSeq" id="WP_000448102.1">
    <property type="nucleotide sequence ID" value="NZ_CP013058.1"/>
</dbReference>
<keyword evidence="2" id="KW-1185">Reference proteome</keyword>
<dbReference type="Proteomes" id="UP000194143">
    <property type="component" value="Plasmid poh2"/>
</dbReference>
<dbReference type="GeneID" id="67470141"/>
<sequence length="87" mass="10472">METKDDQLKKIDQKIKDLKKLHHDTKKSIERKKSQNLRKERARRLIETGALAEKYFEITNLDISEREDLFKIFSSFIKANKPNHFKK</sequence>
<keyword evidence="1" id="KW-0614">Plasmid</keyword>
<evidence type="ECO:0000313" key="2">
    <source>
        <dbReference type="Proteomes" id="UP000194143"/>
    </source>
</evidence>
<dbReference type="KEGG" id="bthy:AQ980_31490"/>
<organism evidence="1 2">
    <name type="scientific">Bacillus thuringiensis</name>
    <dbReference type="NCBI Taxonomy" id="1428"/>
    <lineage>
        <taxon>Bacteria</taxon>
        <taxon>Bacillati</taxon>
        <taxon>Bacillota</taxon>
        <taxon>Bacilli</taxon>
        <taxon>Bacillales</taxon>
        <taxon>Bacillaceae</taxon>
        <taxon>Bacillus</taxon>
        <taxon>Bacillus cereus group</taxon>
    </lineage>
</organism>
<dbReference type="EMBL" id="CP021063">
    <property type="protein sequence ID" value="ARP61561.1"/>
    <property type="molecule type" value="Genomic_DNA"/>
</dbReference>
<geneLocation type="plasmid" evidence="1 2">
    <name>poh2</name>
</geneLocation>
<evidence type="ECO:0000313" key="1">
    <source>
        <dbReference type="EMBL" id="ARP61561.1"/>
    </source>
</evidence>
<accession>A0A1W6WYF7</accession>
<reference evidence="1 2" key="1">
    <citation type="submission" date="2017-04" db="EMBL/GenBank/DDBJ databases">
        <title>Complete Genome Sequence of Bacillus thuringiensis type Strain ATCC 10792.</title>
        <authorList>
            <person name="Oh D.-H."/>
            <person name="Park B.-J."/>
            <person name="Shuai W."/>
            <person name="Chelliah R."/>
        </authorList>
    </citation>
    <scope>NUCLEOTIDE SEQUENCE [LARGE SCALE GENOMIC DNA]</scope>
    <source>
        <strain evidence="1 2">ATCC 10792</strain>
        <plasmid evidence="1 2">poh2</plasmid>
    </source>
</reference>
<protein>
    <recommendedName>
        <fullName evidence="3">Relaxasome subunit MobC</fullName>
    </recommendedName>
</protein>
<gene>
    <name evidence="1" type="ORF">CAB88_31615</name>
</gene>
<dbReference type="AlphaFoldDB" id="A0A1W6WYF7"/>
<evidence type="ECO:0008006" key="3">
    <source>
        <dbReference type="Google" id="ProtNLM"/>
    </source>
</evidence>
<name>A0A1W6WYF7_BACTU</name>